<dbReference type="RefSeq" id="WP_378034524.1">
    <property type="nucleotide sequence ID" value="NZ_JBHSIV010000002.1"/>
</dbReference>
<name>A0ABV9YI98_9PSEU</name>
<evidence type="ECO:0000313" key="1">
    <source>
        <dbReference type="EMBL" id="MFC5061173.1"/>
    </source>
</evidence>
<organism evidence="1 2">
    <name type="scientific">Actinomycetospora atypica</name>
    <dbReference type="NCBI Taxonomy" id="1290095"/>
    <lineage>
        <taxon>Bacteria</taxon>
        <taxon>Bacillati</taxon>
        <taxon>Actinomycetota</taxon>
        <taxon>Actinomycetes</taxon>
        <taxon>Pseudonocardiales</taxon>
        <taxon>Pseudonocardiaceae</taxon>
        <taxon>Actinomycetospora</taxon>
    </lineage>
</organism>
<keyword evidence="2" id="KW-1185">Reference proteome</keyword>
<reference evidence="2" key="1">
    <citation type="journal article" date="2019" name="Int. J. Syst. Evol. Microbiol.">
        <title>The Global Catalogue of Microorganisms (GCM) 10K type strain sequencing project: providing services to taxonomists for standard genome sequencing and annotation.</title>
        <authorList>
            <consortium name="The Broad Institute Genomics Platform"/>
            <consortium name="The Broad Institute Genome Sequencing Center for Infectious Disease"/>
            <person name="Wu L."/>
            <person name="Ma J."/>
        </authorList>
    </citation>
    <scope>NUCLEOTIDE SEQUENCE [LARGE SCALE GENOMIC DNA]</scope>
    <source>
        <strain evidence="2">CGMCC 4.7093</strain>
    </source>
</reference>
<dbReference type="EMBL" id="JBHSIV010000002">
    <property type="protein sequence ID" value="MFC5061173.1"/>
    <property type="molecule type" value="Genomic_DNA"/>
</dbReference>
<proteinExistence type="predicted"/>
<gene>
    <name evidence="1" type="ORF">ACFPBZ_03070</name>
</gene>
<sequence length="113" mass="12074">MNPQERYDRFRSALGFRADLAETADEAAPGLSLAGLDGEPIEPAVRLHVDPTTLADHVGGPAEVDDVDDLEAGRLQTLLAQIEEAILVREPGQDHLVLVDGVVRAVSEEPARG</sequence>
<dbReference type="Proteomes" id="UP001595947">
    <property type="component" value="Unassembled WGS sequence"/>
</dbReference>
<comment type="caution">
    <text evidence="1">The sequence shown here is derived from an EMBL/GenBank/DDBJ whole genome shotgun (WGS) entry which is preliminary data.</text>
</comment>
<evidence type="ECO:0000313" key="2">
    <source>
        <dbReference type="Proteomes" id="UP001595947"/>
    </source>
</evidence>
<accession>A0ABV9YI98</accession>
<protein>
    <submittedName>
        <fullName evidence="1">Uncharacterized protein</fullName>
    </submittedName>
</protein>